<name>A0A8J6NTH6_9BACT</name>
<keyword evidence="1 3" id="KW-0238">DNA-binding</keyword>
<organism evidence="3 4">
    <name type="scientific">Candidatus Desulfatibia profunda</name>
    <dbReference type="NCBI Taxonomy" id="2841695"/>
    <lineage>
        <taxon>Bacteria</taxon>
        <taxon>Pseudomonadati</taxon>
        <taxon>Thermodesulfobacteriota</taxon>
        <taxon>Desulfobacteria</taxon>
        <taxon>Desulfobacterales</taxon>
        <taxon>Desulfobacterales incertae sedis</taxon>
        <taxon>Candidatus Desulfatibia</taxon>
    </lineage>
</organism>
<evidence type="ECO:0000259" key="2">
    <source>
        <dbReference type="PROSITE" id="PS51740"/>
    </source>
</evidence>
<evidence type="ECO:0000313" key="4">
    <source>
        <dbReference type="Proteomes" id="UP000603434"/>
    </source>
</evidence>
<evidence type="ECO:0000256" key="1">
    <source>
        <dbReference type="PROSITE-ProRule" id="PRU01076"/>
    </source>
</evidence>
<feature type="domain" description="SpoVT-AbrB" evidence="2">
    <location>
        <begin position="1"/>
        <end position="45"/>
    </location>
</feature>
<dbReference type="InterPro" id="IPR007159">
    <property type="entry name" value="SpoVT-AbrB_dom"/>
</dbReference>
<accession>A0A8J6NTH6</accession>
<dbReference type="PROSITE" id="PS51740">
    <property type="entry name" value="SPOVT_ABRB"/>
    <property type="match status" value="1"/>
</dbReference>
<dbReference type="GO" id="GO:0003677">
    <property type="term" value="F:DNA binding"/>
    <property type="evidence" value="ECO:0007669"/>
    <property type="project" value="UniProtKB-UniRule"/>
</dbReference>
<dbReference type="AlphaFoldDB" id="A0A8J6NTH6"/>
<proteinExistence type="predicted"/>
<evidence type="ECO:0000313" key="3">
    <source>
        <dbReference type="EMBL" id="MBC8362320.1"/>
    </source>
</evidence>
<comment type="caution">
    <text evidence="3">The sequence shown here is derived from an EMBL/GenBank/DDBJ whole genome shotgun (WGS) entry which is preliminary data.</text>
</comment>
<reference evidence="3 4" key="1">
    <citation type="submission" date="2020-08" db="EMBL/GenBank/DDBJ databases">
        <title>Bridging the membrane lipid divide: bacteria of the FCB group superphylum have the potential to synthesize archaeal ether lipids.</title>
        <authorList>
            <person name="Villanueva L."/>
            <person name="Von Meijenfeldt F.A.B."/>
            <person name="Westbye A.B."/>
            <person name="Yadav S."/>
            <person name="Hopmans E.C."/>
            <person name="Dutilh B.E."/>
            <person name="Sinninghe Damste J.S."/>
        </authorList>
    </citation>
    <scope>NUCLEOTIDE SEQUENCE [LARGE SCALE GENOMIC DNA]</scope>
    <source>
        <strain evidence="3">NIOZ-UU30</strain>
    </source>
</reference>
<dbReference type="NCBIfam" id="TIGR01439">
    <property type="entry name" value="lp_hng_hel_AbrB"/>
    <property type="match status" value="1"/>
</dbReference>
<dbReference type="Proteomes" id="UP000603434">
    <property type="component" value="Unassembled WGS sequence"/>
</dbReference>
<dbReference type="InterPro" id="IPR037914">
    <property type="entry name" value="SpoVT-AbrB_sf"/>
</dbReference>
<dbReference type="SMART" id="SM00966">
    <property type="entry name" value="SpoVT_AbrB"/>
    <property type="match status" value="1"/>
</dbReference>
<sequence>MYAKISKKGQVTIPKAIREELKIAKEGGVLFLVEDGEVKLKGVPAEPAELLAGSLKAYSKEYVSLDEIREKVKGQIADEAAGEGLSD</sequence>
<dbReference type="Gene3D" id="2.10.260.10">
    <property type="match status" value="1"/>
</dbReference>
<dbReference type="SUPFAM" id="SSF89447">
    <property type="entry name" value="AbrB/MazE/MraZ-like"/>
    <property type="match status" value="1"/>
</dbReference>
<dbReference type="EMBL" id="JACNJH010000181">
    <property type="protein sequence ID" value="MBC8362320.1"/>
    <property type="molecule type" value="Genomic_DNA"/>
</dbReference>
<protein>
    <submittedName>
        <fullName evidence="3">AbrB/MazE/SpoVT family DNA-binding domain-containing protein</fullName>
    </submittedName>
</protein>
<dbReference type="Pfam" id="PF04014">
    <property type="entry name" value="MazE_antitoxin"/>
    <property type="match status" value="1"/>
</dbReference>
<gene>
    <name evidence="3" type="ORF">H8E23_13085</name>
</gene>